<keyword evidence="2" id="KW-1185">Reference proteome</keyword>
<feature type="non-terminal residue" evidence="1">
    <location>
        <position position="60"/>
    </location>
</feature>
<proteinExistence type="predicted"/>
<organism evidence="1 2">
    <name type="scientific">Trifolium medium</name>
    <dbReference type="NCBI Taxonomy" id="97028"/>
    <lineage>
        <taxon>Eukaryota</taxon>
        <taxon>Viridiplantae</taxon>
        <taxon>Streptophyta</taxon>
        <taxon>Embryophyta</taxon>
        <taxon>Tracheophyta</taxon>
        <taxon>Spermatophyta</taxon>
        <taxon>Magnoliopsida</taxon>
        <taxon>eudicotyledons</taxon>
        <taxon>Gunneridae</taxon>
        <taxon>Pentapetalae</taxon>
        <taxon>rosids</taxon>
        <taxon>fabids</taxon>
        <taxon>Fabales</taxon>
        <taxon>Fabaceae</taxon>
        <taxon>Papilionoideae</taxon>
        <taxon>50 kb inversion clade</taxon>
        <taxon>NPAAA clade</taxon>
        <taxon>Hologalegina</taxon>
        <taxon>IRL clade</taxon>
        <taxon>Trifolieae</taxon>
        <taxon>Trifolium</taxon>
    </lineage>
</organism>
<reference evidence="1 2" key="1">
    <citation type="journal article" date="2018" name="Front. Plant Sci.">
        <title>Red Clover (Trifolium pratense) and Zigzag Clover (T. medium) - A Picture of Genomic Similarities and Differences.</title>
        <authorList>
            <person name="Dluhosova J."/>
            <person name="Istvanek J."/>
            <person name="Nedelnik J."/>
            <person name="Repkova J."/>
        </authorList>
    </citation>
    <scope>NUCLEOTIDE SEQUENCE [LARGE SCALE GENOMIC DNA]</scope>
    <source>
        <strain evidence="2">cv. 10/8</strain>
        <tissue evidence="1">Leaf</tissue>
    </source>
</reference>
<dbReference type="Proteomes" id="UP000265520">
    <property type="component" value="Unassembled WGS sequence"/>
</dbReference>
<dbReference type="EMBL" id="LXQA011201111">
    <property type="protein sequence ID" value="MCI88738.1"/>
    <property type="molecule type" value="Genomic_DNA"/>
</dbReference>
<comment type="caution">
    <text evidence="1">The sequence shown here is derived from an EMBL/GenBank/DDBJ whole genome shotgun (WGS) entry which is preliminary data.</text>
</comment>
<accession>A0A392VK07</accession>
<name>A0A392VK07_9FABA</name>
<evidence type="ECO:0000313" key="2">
    <source>
        <dbReference type="Proteomes" id="UP000265520"/>
    </source>
</evidence>
<dbReference type="AlphaFoldDB" id="A0A392VK07"/>
<feature type="non-terminal residue" evidence="1">
    <location>
        <position position="1"/>
    </location>
</feature>
<evidence type="ECO:0000313" key="1">
    <source>
        <dbReference type="EMBL" id="MCI88738.1"/>
    </source>
</evidence>
<protein>
    <submittedName>
        <fullName evidence="1">Uncharacterized protein</fullName>
    </submittedName>
</protein>
<sequence>GTAVVPLNPSNPLDLPPIATLRKSLIVTKDVMKYNYCLLKLRSEKTVDFDSLKANEFDVE</sequence>